<protein>
    <submittedName>
        <fullName evidence="1">Uncharacterized protein</fullName>
    </submittedName>
</protein>
<name>A0A1I0A2C9_9BACT</name>
<evidence type="ECO:0000313" key="2">
    <source>
        <dbReference type="Proteomes" id="UP000198697"/>
    </source>
</evidence>
<dbReference type="Proteomes" id="UP000198697">
    <property type="component" value="Unassembled WGS sequence"/>
</dbReference>
<organism evidence="1 2">
    <name type="scientific">Hymenobacter actinosclerus</name>
    <dbReference type="NCBI Taxonomy" id="82805"/>
    <lineage>
        <taxon>Bacteria</taxon>
        <taxon>Pseudomonadati</taxon>
        <taxon>Bacteroidota</taxon>
        <taxon>Cytophagia</taxon>
        <taxon>Cytophagales</taxon>
        <taxon>Hymenobacteraceae</taxon>
        <taxon>Hymenobacter</taxon>
    </lineage>
</organism>
<reference evidence="2" key="1">
    <citation type="submission" date="2016-10" db="EMBL/GenBank/DDBJ databases">
        <authorList>
            <person name="Varghese N."/>
            <person name="Submissions S."/>
        </authorList>
    </citation>
    <scope>NUCLEOTIDE SEQUENCE [LARGE SCALE GENOMIC DNA]</scope>
    <source>
        <strain evidence="2">DSM 15310</strain>
    </source>
</reference>
<sequence>MSDDTILYVELKTGFDNNGPAWIGRGRFSRTGGTLYFLGRVLKKAQSAAGNFLDAASGEAYWVSGVKQNEQNRLFGNQPVAVDAAVLVGYLQFIGRKTLPKAHYRVVEVLPTSTAYNHLQENQTL</sequence>
<dbReference type="STRING" id="82805.SAMN04487998_0564"/>
<dbReference type="AlphaFoldDB" id="A0A1I0A2C9"/>
<evidence type="ECO:0000313" key="1">
    <source>
        <dbReference type="EMBL" id="SES88295.1"/>
    </source>
</evidence>
<gene>
    <name evidence="1" type="ORF">SAMN04487998_0564</name>
</gene>
<accession>A0A1I0A2C9</accession>
<keyword evidence="2" id="KW-1185">Reference proteome</keyword>
<dbReference type="EMBL" id="FOHS01000001">
    <property type="protein sequence ID" value="SES88295.1"/>
    <property type="molecule type" value="Genomic_DNA"/>
</dbReference>
<proteinExistence type="predicted"/>
<dbReference type="OrthoDB" id="1954843at2"/>